<dbReference type="STRING" id="351671.XDD1_3564"/>
<dbReference type="EMBL" id="VNHN01000018">
    <property type="protein sequence ID" value="TYP09206.1"/>
    <property type="molecule type" value="Genomic_DNA"/>
</dbReference>
<reference evidence="1 3" key="1">
    <citation type="submission" date="2013-07" db="EMBL/GenBank/DDBJ databases">
        <authorList>
            <person name="Genoscope - CEA"/>
        </authorList>
    </citation>
    <scope>NUCLEOTIDE SEQUENCE [LARGE SCALE GENOMIC DNA]</scope>
    <source>
        <strain evidence="1">FRM16</strain>
        <strain evidence="3">FRM16 / DSM 17909</strain>
    </source>
</reference>
<dbReference type="Gene3D" id="3.30.70.100">
    <property type="match status" value="1"/>
</dbReference>
<protein>
    <recommendedName>
        <fullName evidence="5">NIPSNAP domain-containing protein</fullName>
    </recommendedName>
</protein>
<evidence type="ECO:0008006" key="5">
    <source>
        <dbReference type="Google" id="ProtNLM"/>
    </source>
</evidence>
<dbReference type="OrthoDB" id="9809695at2"/>
<accession>A0A068QWY3</accession>
<proteinExistence type="predicted"/>
<evidence type="ECO:0000313" key="3">
    <source>
        <dbReference type="Proteomes" id="UP000032721"/>
    </source>
</evidence>
<name>A0A068QWY3_9GAMM</name>
<dbReference type="EMBL" id="FO704550">
    <property type="protein sequence ID" value="CDG19254.1"/>
    <property type="molecule type" value="Genomic_DNA"/>
</dbReference>
<dbReference type="KEGG" id="xdo:XDD1_3564"/>
<evidence type="ECO:0000313" key="4">
    <source>
        <dbReference type="Proteomes" id="UP000324170"/>
    </source>
</evidence>
<sequence length="111" mass="12836">MNNKVIEILQYELKKGTGKQFHKIMTSISVPLHRSQGIDVVSFGNSLHNQDYYYLIRAFKDMDELSAIQERFYKSAEWINGPRTGIIERIDKSVKTVIEMPVSTIDALRTE</sequence>
<evidence type="ECO:0000313" key="2">
    <source>
        <dbReference type="EMBL" id="TYP09206.1"/>
    </source>
</evidence>
<evidence type="ECO:0000313" key="1">
    <source>
        <dbReference type="EMBL" id="CDG19254.1"/>
    </source>
</evidence>
<dbReference type="RefSeq" id="WP_045972869.1">
    <property type="nucleotide sequence ID" value="NZ_CAWMED010000001.1"/>
</dbReference>
<dbReference type="SUPFAM" id="SSF54909">
    <property type="entry name" value="Dimeric alpha+beta barrel"/>
    <property type="match status" value="1"/>
</dbReference>
<dbReference type="HOGENOM" id="CLU_166198_1_0_6"/>
<gene>
    <name evidence="2" type="ORF">LY16_01465</name>
    <name evidence="1" type="ORF">XDD1_3564</name>
</gene>
<dbReference type="AlphaFoldDB" id="A0A068QWY3"/>
<reference evidence="2 4" key="2">
    <citation type="submission" date="2019-07" db="EMBL/GenBank/DDBJ databases">
        <title>Genomic Encyclopedia of Type Strains, Phase I: the one thousand microbial genomes (KMG-I) project.</title>
        <authorList>
            <person name="Kyrpides N."/>
        </authorList>
    </citation>
    <scope>NUCLEOTIDE SEQUENCE [LARGE SCALE GENOMIC DNA]</scope>
    <source>
        <strain evidence="2 4">DSM 17909</strain>
    </source>
</reference>
<dbReference type="Proteomes" id="UP000032721">
    <property type="component" value="Chromosome"/>
</dbReference>
<dbReference type="InterPro" id="IPR011008">
    <property type="entry name" value="Dimeric_a/b-barrel"/>
</dbReference>
<dbReference type="Proteomes" id="UP000324170">
    <property type="component" value="Unassembled WGS sequence"/>
</dbReference>
<organism evidence="1 3">
    <name type="scientific">Xenorhabdus doucetiae</name>
    <dbReference type="NCBI Taxonomy" id="351671"/>
    <lineage>
        <taxon>Bacteria</taxon>
        <taxon>Pseudomonadati</taxon>
        <taxon>Pseudomonadota</taxon>
        <taxon>Gammaproteobacteria</taxon>
        <taxon>Enterobacterales</taxon>
        <taxon>Morganellaceae</taxon>
        <taxon>Xenorhabdus</taxon>
    </lineage>
</organism>
<keyword evidence="4" id="KW-1185">Reference proteome</keyword>